<dbReference type="GO" id="GO:0051117">
    <property type="term" value="F:ATPase binding"/>
    <property type="evidence" value="ECO:0007669"/>
    <property type="project" value="TreeGrafter"/>
</dbReference>
<dbReference type="SUPFAM" id="SSF52096">
    <property type="entry name" value="ClpP/crotonase"/>
    <property type="match status" value="1"/>
</dbReference>
<organism evidence="2 3">
    <name type="scientific">Gossypium schwendimanii</name>
    <name type="common">Cotton</name>
    <dbReference type="NCBI Taxonomy" id="34291"/>
    <lineage>
        <taxon>Eukaryota</taxon>
        <taxon>Viridiplantae</taxon>
        <taxon>Streptophyta</taxon>
        <taxon>Embryophyta</taxon>
        <taxon>Tracheophyta</taxon>
        <taxon>Spermatophyta</taxon>
        <taxon>Magnoliopsida</taxon>
        <taxon>eudicotyledons</taxon>
        <taxon>Gunneridae</taxon>
        <taxon>Pentapetalae</taxon>
        <taxon>rosids</taxon>
        <taxon>malvids</taxon>
        <taxon>Malvales</taxon>
        <taxon>Malvaceae</taxon>
        <taxon>Malvoideae</taxon>
        <taxon>Gossypium</taxon>
    </lineage>
</organism>
<dbReference type="GO" id="GO:0004252">
    <property type="term" value="F:serine-type endopeptidase activity"/>
    <property type="evidence" value="ECO:0007669"/>
    <property type="project" value="InterPro"/>
</dbReference>
<dbReference type="Gene3D" id="3.90.226.10">
    <property type="entry name" value="2-enoyl-CoA Hydratase, Chain A, domain 1"/>
    <property type="match status" value="1"/>
</dbReference>
<dbReference type="GO" id="GO:0006515">
    <property type="term" value="P:protein quality control for misfolded or incompletely synthesized proteins"/>
    <property type="evidence" value="ECO:0007669"/>
    <property type="project" value="TreeGrafter"/>
</dbReference>
<dbReference type="EMBL" id="JABFAF010000007">
    <property type="protein sequence ID" value="MBA0859761.1"/>
    <property type="molecule type" value="Genomic_DNA"/>
</dbReference>
<dbReference type="CDD" id="cd07017">
    <property type="entry name" value="S14_ClpP_2"/>
    <property type="match status" value="1"/>
</dbReference>
<dbReference type="InterPro" id="IPR023562">
    <property type="entry name" value="ClpP/TepA"/>
</dbReference>
<proteinExistence type="inferred from homology"/>
<accession>A0A7J9LM89</accession>
<comment type="similarity">
    <text evidence="1">Belongs to the peptidase S14 family.</text>
</comment>
<dbReference type="AlphaFoldDB" id="A0A7J9LM89"/>
<dbReference type="GO" id="GO:0009532">
    <property type="term" value="C:plastid stroma"/>
    <property type="evidence" value="ECO:0007669"/>
    <property type="project" value="UniProtKB-ARBA"/>
</dbReference>
<dbReference type="OrthoDB" id="2017408at2759"/>
<dbReference type="GO" id="GO:0009368">
    <property type="term" value="C:endopeptidase Clp complex"/>
    <property type="evidence" value="ECO:0007669"/>
    <property type="project" value="TreeGrafter"/>
</dbReference>
<dbReference type="Pfam" id="PF00574">
    <property type="entry name" value="CLP_protease"/>
    <property type="match status" value="1"/>
</dbReference>
<sequence>MLADLLEPCFIYIQEKAVKDEMLALNTIRLVMGLIGTAYGFPSRPLGSRCSKKKLVPWSTTLPRRATHYATLIVPSPLPKSQKNRPPKLAETSSPILVVLTDRKLKKLFSNQKNARGSQPKAVYTGEFWAPEKSSRHGIWSIRDDLQIPSSPYFPAYAQGQGPPPMVQERFQSRIIRCGGAVDDDMANIIVAQLLYLDAVDPEKDIVMYVNSPGGSVTAGNVPIKCICDRTGMAIFDTMRHIRPDVSTVCVGLAARYKFIDATVPECYRVRPSSGIYIFIVACTAASCQMTCTQFRLYIIMHGNRFYEH</sequence>
<reference evidence="2 3" key="1">
    <citation type="journal article" date="2019" name="Genome Biol. Evol.">
        <title>Insights into the evolution of the New World diploid cottons (Gossypium, subgenus Houzingenia) based on genome sequencing.</title>
        <authorList>
            <person name="Grover C.E."/>
            <person name="Arick M.A. 2nd"/>
            <person name="Thrash A."/>
            <person name="Conover J.L."/>
            <person name="Sanders W.S."/>
            <person name="Peterson D.G."/>
            <person name="Frelichowski J.E."/>
            <person name="Scheffler J.A."/>
            <person name="Scheffler B.E."/>
            <person name="Wendel J.F."/>
        </authorList>
    </citation>
    <scope>NUCLEOTIDE SEQUENCE [LARGE SCALE GENOMIC DNA]</scope>
    <source>
        <strain evidence="2">1</strain>
        <tissue evidence="2">Leaf</tissue>
    </source>
</reference>
<gene>
    <name evidence="2" type="ORF">Goshw_010406</name>
</gene>
<dbReference type="PANTHER" id="PTHR10381:SF12">
    <property type="entry name" value="ATP-DEPENDENT CLP PROTEASE PROTEOLYTIC SUBUNIT 5, CHLOROPLASTIC"/>
    <property type="match status" value="1"/>
</dbReference>
<evidence type="ECO:0000313" key="2">
    <source>
        <dbReference type="EMBL" id="MBA0859761.1"/>
    </source>
</evidence>
<keyword evidence="3" id="KW-1185">Reference proteome</keyword>
<evidence type="ECO:0000313" key="3">
    <source>
        <dbReference type="Proteomes" id="UP000593576"/>
    </source>
</evidence>
<dbReference type="Proteomes" id="UP000593576">
    <property type="component" value="Unassembled WGS sequence"/>
</dbReference>
<dbReference type="InterPro" id="IPR029045">
    <property type="entry name" value="ClpP/crotonase-like_dom_sf"/>
</dbReference>
<comment type="caution">
    <text evidence="2">The sequence shown here is derived from an EMBL/GenBank/DDBJ whole genome shotgun (WGS) entry which is preliminary data.</text>
</comment>
<dbReference type="PANTHER" id="PTHR10381">
    <property type="entry name" value="ATP-DEPENDENT CLP PROTEASE PROTEOLYTIC SUBUNIT"/>
    <property type="match status" value="1"/>
</dbReference>
<name>A0A7J9LM89_GOSSC</name>
<evidence type="ECO:0008006" key="4">
    <source>
        <dbReference type="Google" id="ProtNLM"/>
    </source>
</evidence>
<evidence type="ECO:0000256" key="1">
    <source>
        <dbReference type="ARBA" id="ARBA00007039"/>
    </source>
</evidence>
<dbReference type="InterPro" id="IPR001907">
    <property type="entry name" value="ClpP"/>
</dbReference>
<dbReference type="GO" id="GO:0004176">
    <property type="term" value="F:ATP-dependent peptidase activity"/>
    <property type="evidence" value="ECO:0007669"/>
    <property type="project" value="InterPro"/>
</dbReference>
<protein>
    <recommendedName>
        <fullName evidence="4">ATP-dependent Clp protease proteolytic subunit</fullName>
    </recommendedName>
</protein>